<keyword evidence="1" id="KW-0812">Transmembrane</keyword>
<dbReference type="PANTHER" id="PTHR35519:SF2">
    <property type="entry name" value="PH DOMAIN PROTEIN"/>
    <property type="match status" value="1"/>
</dbReference>
<reference evidence="2 3" key="1">
    <citation type="submission" date="2019-01" db="EMBL/GenBank/DDBJ databases">
        <authorList>
            <person name="Brito A."/>
        </authorList>
    </citation>
    <scope>NUCLEOTIDE SEQUENCE [LARGE SCALE GENOMIC DNA]</scope>
    <source>
        <strain evidence="2">1</strain>
    </source>
</reference>
<keyword evidence="3" id="KW-1185">Reference proteome</keyword>
<dbReference type="InterPro" id="IPR025187">
    <property type="entry name" value="DUF4112"/>
</dbReference>
<proteinExistence type="predicted"/>
<dbReference type="Pfam" id="PF13430">
    <property type="entry name" value="DUF4112"/>
    <property type="match status" value="1"/>
</dbReference>
<dbReference type="EMBL" id="CAACVJ010000181">
    <property type="protein sequence ID" value="VEP14404.1"/>
    <property type="molecule type" value="Genomic_DNA"/>
</dbReference>
<dbReference type="Proteomes" id="UP000320055">
    <property type="component" value="Unassembled WGS sequence"/>
</dbReference>
<evidence type="ECO:0000313" key="2">
    <source>
        <dbReference type="EMBL" id="VEP14404.1"/>
    </source>
</evidence>
<gene>
    <name evidence="2" type="ORF">H1P_2610004</name>
</gene>
<protein>
    <recommendedName>
        <fullName evidence="4">DUF4112 domain-containing protein</fullName>
    </recommendedName>
</protein>
<dbReference type="PANTHER" id="PTHR35519">
    <property type="entry name" value="MEMBRANE PROTEINS"/>
    <property type="match status" value="1"/>
</dbReference>
<accession>A0A563VSG5</accession>
<feature type="transmembrane region" description="Helical" evidence="1">
    <location>
        <begin position="126"/>
        <end position="155"/>
    </location>
</feature>
<evidence type="ECO:0008006" key="4">
    <source>
        <dbReference type="Google" id="ProtNLM"/>
    </source>
</evidence>
<dbReference type="RefSeq" id="WP_144872967.1">
    <property type="nucleotide sequence ID" value="NZ_LR214004.1"/>
</dbReference>
<evidence type="ECO:0000313" key="3">
    <source>
        <dbReference type="Proteomes" id="UP000320055"/>
    </source>
</evidence>
<evidence type="ECO:0000256" key="1">
    <source>
        <dbReference type="SAM" id="Phobius"/>
    </source>
</evidence>
<dbReference type="AlphaFoldDB" id="A0A563VSG5"/>
<organism evidence="2 3">
    <name type="scientific">Hyella patelloides LEGE 07179</name>
    <dbReference type="NCBI Taxonomy" id="945734"/>
    <lineage>
        <taxon>Bacteria</taxon>
        <taxon>Bacillati</taxon>
        <taxon>Cyanobacteriota</taxon>
        <taxon>Cyanophyceae</taxon>
        <taxon>Pleurocapsales</taxon>
        <taxon>Hyellaceae</taxon>
        <taxon>Hyella</taxon>
    </lineage>
</organism>
<dbReference type="OrthoDB" id="513552at2"/>
<name>A0A563VSG5_9CYAN</name>
<sequence length="159" mass="17439">MSQVKQSSHQSKVARLRRLSQLLDNAIPIPGTPYRIGLDPILGVLPGGGDTVTGALGAYIIVEAARMGLPRKVIGQMVSNIIFDSVVGIIPVLGDLFDVGWKANLRNMALLEKYLHITPKKRKSDFIFLIGLTLLLVIIVLGFATLTVLLIRWLWNSIN</sequence>
<keyword evidence="1" id="KW-1133">Transmembrane helix</keyword>
<keyword evidence="1" id="KW-0472">Membrane</keyword>